<reference evidence="2 3" key="1">
    <citation type="submission" date="2019-03" db="EMBL/GenBank/DDBJ databases">
        <title>Single cell metagenomics reveals metabolic interactions within the superorganism composed of flagellate Streblomastix strix and complex community of Bacteroidetes bacteria on its surface.</title>
        <authorList>
            <person name="Treitli S.C."/>
            <person name="Kolisko M."/>
            <person name="Husnik F."/>
            <person name="Keeling P."/>
            <person name="Hampl V."/>
        </authorList>
    </citation>
    <scope>NUCLEOTIDE SEQUENCE [LARGE SCALE GENOMIC DNA]</scope>
    <source>
        <strain evidence="2">ST1C</strain>
    </source>
</reference>
<comment type="caution">
    <text evidence="2">The sequence shown here is derived from an EMBL/GenBank/DDBJ whole genome shotgun (WGS) entry which is preliminary data.</text>
</comment>
<dbReference type="GO" id="GO:0045505">
    <property type="term" value="F:dynein intermediate chain binding"/>
    <property type="evidence" value="ECO:0007669"/>
    <property type="project" value="TreeGrafter"/>
</dbReference>
<evidence type="ECO:0000313" key="2">
    <source>
        <dbReference type="EMBL" id="KAA6395190.1"/>
    </source>
</evidence>
<dbReference type="OrthoDB" id="10033309at2759"/>
<dbReference type="PANTHER" id="PTHR11886:SF35">
    <property type="entry name" value="DYNEIN LIGHT CHAIN"/>
    <property type="match status" value="1"/>
</dbReference>
<dbReference type="SMART" id="SM01375">
    <property type="entry name" value="Dynein_light"/>
    <property type="match status" value="1"/>
</dbReference>
<keyword evidence="1" id="KW-0505">Motor protein</keyword>
<dbReference type="Proteomes" id="UP000324800">
    <property type="component" value="Unassembled WGS sequence"/>
</dbReference>
<dbReference type="PANTHER" id="PTHR11886">
    <property type="entry name" value="DYNEIN LIGHT CHAIN"/>
    <property type="match status" value="1"/>
</dbReference>
<dbReference type="EMBL" id="SNRW01001747">
    <property type="protein sequence ID" value="KAA6395190.1"/>
    <property type="molecule type" value="Genomic_DNA"/>
</dbReference>
<comment type="subcellular location">
    <subcellularLocation>
        <location evidence="1">Cytoplasm</location>
        <location evidence="1">Cytoskeleton</location>
    </subcellularLocation>
</comment>
<dbReference type="GO" id="GO:0005868">
    <property type="term" value="C:cytoplasmic dynein complex"/>
    <property type="evidence" value="ECO:0007669"/>
    <property type="project" value="TreeGrafter"/>
</dbReference>
<dbReference type="SUPFAM" id="SSF54648">
    <property type="entry name" value="DLC"/>
    <property type="match status" value="1"/>
</dbReference>
<evidence type="ECO:0000313" key="3">
    <source>
        <dbReference type="Proteomes" id="UP000324800"/>
    </source>
</evidence>
<sequence length="106" mass="12493">MAKEFYDRVLLQSKDQFLSKGFERVIAKFFKEGFDHHFDPVWHCIVGPEFAAYVTHEAKTLAYFSIQFSQAQKRGTQTQGKQENEFERRKDAPPIAYWRILLFKAG</sequence>
<dbReference type="GO" id="GO:0005874">
    <property type="term" value="C:microtubule"/>
    <property type="evidence" value="ECO:0007669"/>
    <property type="project" value="UniProtKB-KW"/>
</dbReference>
<organism evidence="2 3">
    <name type="scientific">Streblomastix strix</name>
    <dbReference type="NCBI Taxonomy" id="222440"/>
    <lineage>
        <taxon>Eukaryota</taxon>
        <taxon>Metamonada</taxon>
        <taxon>Preaxostyla</taxon>
        <taxon>Oxymonadida</taxon>
        <taxon>Streblomastigidae</taxon>
        <taxon>Streblomastix</taxon>
    </lineage>
</organism>
<keyword evidence="1" id="KW-0963">Cytoplasm</keyword>
<evidence type="ECO:0000256" key="1">
    <source>
        <dbReference type="RuleBase" id="RU365010"/>
    </source>
</evidence>
<dbReference type="GO" id="GO:0007017">
    <property type="term" value="P:microtubule-based process"/>
    <property type="evidence" value="ECO:0007669"/>
    <property type="project" value="InterPro"/>
</dbReference>
<dbReference type="AlphaFoldDB" id="A0A5J4WJQ5"/>
<keyword evidence="1" id="KW-0493">Microtubule</keyword>
<protein>
    <recommendedName>
        <fullName evidence="1">Dynein light chain</fullName>
    </recommendedName>
</protein>
<dbReference type="InterPro" id="IPR037177">
    <property type="entry name" value="DLC_sf"/>
</dbReference>
<name>A0A5J4WJQ5_9EUKA</name>
<proteinExistence type="inferred from homology"/>
<dbReference type="InterPro" id="IPR001372">
    <property type="entry name" value="Dynein_light_chain_typ-1/2"/>
</dbReference>
<gene>
    <name evidence="2" type="ORF">EZS28_009279</name>
</gene>
<dbReference type="Pfam" id="PF01221">
    <property type="entry name" value="Dynein_light"/>
    <property type="match status" value="1"/>
</dbReference>
<keyword evidence="1" id="KW-0206">Cytoskeleton</keyword>
<keyword evidence="1" id="KW-0243">Dynein</keyword>
<accession>A0A5J4WJQ5</accession>
<comment type="similarity">
    <text evidence="1">Belongs to the dynein light chain family.</text>
</comment>
<dbReference type="Gene3D" id="3.30.740.10">
    <property type="entry name" value="Protein Inhibitor Of Neuronal Nitric Oxide Synthase"/>
    <property type="match status" value="1"/>
</dbReference>